<dbReference type="AlphaFoldDB" id="A0A248UM44"/>
<name>A0A248UM44_9HYPH</name>
<dbReference type="EMBL" id="CP022604">
    <property type="protein sequence ID" value="ASV87706.1"/>
    <property type="molecule type" value="Genomic_DNA"/>
</dbReference>
<evidence type="ECO:0000313" key="2">
    <source>
        <dbReference type="Proteomes" id="UP000215256"/>
    </source>
</evidence>
<reference evidence="1 2" key="1">
    <citation type="submission" date="2017-07" db="EMBL/GenBank/DDBJ databases">
        <title>Phylogenetic study on the rhizospheric bacterium Ochrobactrum sp. A44.</title>
        <authorList>
            <person name="Krzyzanowska D.M."/>
            <person name="Ossowicki A."/>
            <person name="Rajewska M."/>
            <person name="Maciag T."/>
            <person name="Kaczynski Z."/>
            <person name="Czerwicka M."/>
            <person name="Jafra S."/>
        </authorList>
    </citation>
    <scope>NUCLEOTIDE SEQUENCE [LARGE SCALE GENOMIC DNA]</scope>
    <source>
        <strain evidence="1 2">A44</strain>
    </source>
</reference>
<proteinExistence type="predicted"/>
<gene>
    <name evidence="1" type="ORF">CES85_2359</name>
</gene>
<sequence>MEEASGERDRIEPAQRSLLTAQAHIRPGLALTLTPSAKIAESRRSRPLAAEGRVATWPALLADRTMADTKRAPRL</sequence>
<organism evidence="1 2">
    <name type="scientific">Ochrobactrum quorumnocens</name>
    <dbReference type="NCBI Taxonomy" id="271865"/>
    <lineage>
        <taxon>Bacteria</taxon>
        <taxon>Pseudomonadati</taxon>
        <taxon>Pseudomonadota</taxon>
        <taxon>Alphaproteobacteria</taxon>
        <taxon>Hyphomicrobiales</taxon>
        <taxon>Brucellaceae</taxon>
        <taxon>Brucella/Ochrobactrum group</taxon>
        <taxon>Ochrobactrum</taxon>
    </lineage>
</organism>
<evidence type="ECO:0000313" key="1">
    <source>
        <dbReference type="EMBL" id="ASV87706.1"/>
    </source>
</evidence>
<accession>A0A248UM44</accession>
<protein>
    <submittedName>
        <fullName evidence="1">Uncharacterized protein</fullName>
    </submittedName>
</protein>
<dbReference type="Proteomes" id="UP000215256">
    <property type="component" value="Chromosome 1"/>
</dbReference>
<dbReference type="KEGG" id="och:CES85_2359"/>